<keyword evidence="4" id="KW-0819">tRNA processing</keyword>
<evidence type="ECO:0000313" key="6">
    <source>
        <dbReference type="EMBL" id="RLV60234.1"/>
    </source>
</evidence>
<keyword evidence="2" id="KW-0808">Transferase</keyword>
<keyword evidence="3" id="KW-0949">S-adenosyl-L-methionine</keyword>
<dbReference type="GO" id="GO:0016432">
    <property type="term" value="F:tRNA-uridine aminocarboxypropyltransferase activity"/>
    <property type="evidence" value="ECO:0007669"/>
    <property type="project" value="UniProtKB-EC"/>
</dbReference>
<accession>A0A3L8PY27</accession>
<organism evidence="6 7">
    <name type="scientific">Parashewanella curva</name>
    <dbReference type="NCBI Taxonomy" id="2338552"/>
    <lineage>
        <taxon>Bacteria</taxon>
        <taxon>Pseudomonadati</taxon>
        <taxon>Pseudomonadota</taxon>
        <taxon>Gammaproteobacteria</taxon>
        <taxon>Alteromonadales</taxon>
        <taxon>Shewanellaceae</taxon>
        <taxon>Parashewanella</taxon>
    </lineage>
</organism>
<name>A0A3L8PY27_9GAMM</name>
<comment type="caution">
    <text evidence="6">The sequence shown here is derived from an EMBL/GenBank/DDBJ whole genome shotgun (WGS) entry which is preliminary data.</text>
</comment>
<dbReference type="OrthoDB" id="370626at2"/>
<dbReference type="GO" id="GO:0008033">
    <property type="term" value="P:tRNA processing"/>
    <property type="evidence" value="ECO:0007669"/>
    <property type="project" value="UniProtKB-KW"/>
</dbReference>
<evidence type="ECO:0000256" key="4">
    <source>
        <dbReference type="ARBA" id="ARBA00022694"/>
    </source>
</evidence>
<sequence length="68" mass="7615">MNIILLTHQRELSKKTNTGVLVTDVLEESAKVIIWERTNPSPDILTAIEKGKVALLYPTDVKCTCFSK</sequence>
<evidence type="ECO:0000256" key="3">
    <source>
        <dbReference type="ARBA" id="ARBA00022691"/>
    </source>
</evidence>
<evidence type="ECO:0000259" key="5">
    <source>
        <dbReference type="Pfam" id="PF03942"/>
    </source>
</evidence>
<protein>
    <recommendedName>
        <fullName evidence="1">tRNA-uridine aminocarboxypropyltransferase</fullName>
        <ecNumber evidence="1">2.5.1.25</ecNumber>
    </recommendedName>
</protein>
<proteinExistence type="predicted"/>
<keyword evidence="7" id="KW-1185">Reference proteome</keyword>
<evidence type="ECO:0000256" key="1">
    <source>
        <dbReference type="ARBA" id="ARBA00012386"/>
    </source>
</evidence>
<evidence type="ECO:0000313" key="7">
    <source>
        <dbReference type="Proteomes" id="UP000281474"/>
    </source>
</evidence>
<evidence type="ECO:0000256" key="2">
    <source>
        <dbReference type="ARBA" id="ARBA00022679"/>
    </source>
</evidence>
<dbReference type="Pfam" id="PF03942">
    <property type="entry name" value="DTW"/>
    <property type="match status" value="1"/>
</dbReference>
<dbReference type="Proteomes" id="UP000281474">
    <property type="component" value="Unassembled WGS sequence"/>
</dbReference>
<dbReference type="InterPro" id="IPR005636">
    <property type="entry name" value="DTW"/>
</dbReference>
<dbReference type="EMBL" id="QZEI01000019">
    <property type="protein sequence ID" value="RLV60234.1"/>
    <property type="molecule type" value="Genomic_DNA"/>
</dbReference>
<reference evidence="6 7" key="1">
    <citation type="submission" date="2018-09" db="EMBL/GenBank/DDBJ databases">
        <title>Phylogeny of the Shewanellaceae, and recommendation for two new genera, Pseudoshewanella and Parashewanella.</title>
        <authorList>
            <person name="Wang G."/>
        </authorList>
    </citation>
    <scope>NUCLEOTIDE SEQUENCE [LARGE SCALE GENOMIC DNA]</scope>
    <source>
        <strain evidence="6 7">C51</strain>
    </source>
</reference>
<dbReference type="AlphaFoldDB" id="A0A3L8PY27"/>
<feature type="domain" description="DTW" evidence="5">
    <location>
        <begin position="2"/>
        <end position="60"/>
    </location>
</feature>
<gene>
    <name evidence="6" type="ORF">D5018_08195</name>
</gene>
<dbReference type="EC" id="2.5.1.25" evidence="1"/>